<reference evidence="5 6" key="1">
    <citation type="journal article" date="2016" name="Nat. Biotechnol.">
        <title>Measurement of bacterial replication rates in microbial communities.</title>
        <authorList>
            <person name="Brown C.T."/>
            <person name="Olm M.R."/>
            <person name="Thomas B.C."/>
            <person name="Banfield J.F."/>
        </authorList>
    </citation>
    <scope>NUCLEOTIDE SEQUENCE [LARGE SCALE GENOMIC DNA]</scope>
    <source>
        <strain evidence="5">45_130</strain>
    </source>
</reference>
<protein>
    <submittedName>
        <fullName evidence="5">Type I restriction endonuclease</fullName>
    </submittedName>
</protein>
<dbReference type="Pfam" id="PF01420">
    <property type="entry name" value="Methylase_S"/>
    <property type="match status" value="2"/>
</dbReference>
<gene>
    <name evidence="5" type="ORF">BHV76_09245</name>
</gene>
<keyword evidence="5" id="KW-0540">Nuclease</keyword>
<dbReference type="GO" id="GO:0009307">
    <property type="term" value="P:DNA restriction-modification system"/>
    <property type="evidence" value="ECO:0007669"/>
    <property type="project" value="UniProtKB-KW"/>
</dbReference>
<name>A0A854C0A1_9BACT</name>
<dbReference type="GO" id="GO:0003677">
    <property type="term" value="F:DNA binding"/>
    <property type="evidence" value="ECO:0007669"/>
    <property type="project" value="UniProtKB-KW"/>
</dbReference>
<evidence type="ECO:0000259" key="4">
    <source>
        <dbReference type="Pfam" id="PF01420"/>
    </source>
</evidence>
<proteinExistence type="inferred from homology"/>
<accession>A0A854C0A1</accession>
<organism evidence="5 6">
    <name type="scientific">Phocaeicola plebeius</name>
    <dbReference type="NCBI Taxonomy" id="310297"/>
    <lineage>
        <taxon>Bacteria</taxon>
        <taxon>Pseudomonadati</taxon>
        <taxon>Bacteroidota</taxon>
        <taxon>Bacteroidia</taxon>
        <taxon>Bacteroidales</taxon>
        <taxon>Bacteroidaceae</taxon>
        <taxon>Phocaeicola</taxon>
    </lineage>
</organism>
<keyword evidence="2" id="KW-0680">Restriction system</keyword>
<dbReference type="InterPro" id="IPR051212">
    <property type="entry name" value="Type-I_RE_S_subunit"/>
</dbReference>
<dbReference type="EMBL" id="MNQR01000026">
    <property type="protein sequence ID" value="OKZ09001.1"/>
    <property type="molecule type" value="Genomic_DNA"/>
</dbReference>
<sequence length="416" mass="46947">MHTPHYENVPFEVPSSWVWTTLGEISNYGECNNVSVDSITDDDWVLELEDLEKDTAKIIQTLSISKRSIKGVRHRFNKGDILYSKLRTYLNKVLVAPQSGYCTTEIMPFNSYCNVSSYYLNHVLRSAYFLDYTQQCGYGVKMPRLSTTDACNGMIPLPPLAEQKRIVKEIEHWFSLIDVIESGKEDLQATIKQAKSKILDLAIHGKLVPQDPNDEPASELLKRINSKAEITCDNGHYPNIPFDIPRNWIWVELGKIGRWQSGSTPNRLNKAYYGGNIPWLKTGDLNDGYITHIPEYITEKALNETSVKLNPIGSVLIAMYGATIGKIGILTFAATTNQACCACDVFEGIEKEYLFYFLLSHKEEFIKLGGGGAQPNISKEKIVSTYIPLPPNAEQIRIIKTIHQLFDQLDIITESL</sequence>
<keyword evidence="5" id="KW-0378">Hydrolase</keyword>
<evidence type="ECO:0000313" key="5">
    <source>
        <dbReference type="EMBL" id="OKZ09001.1"/>
    </source>
</evidence>
<dbReference type="InterPro" id="IPR044946">
    <property type="entry name" value="Restrct_endonuc_typeI_TRD_sf"/>
</dbReference>
<keyword evidence="5" id="KW-0255">Endonuclease</keyword>
<dbReference type="SUPFAM" id="SSF116734">
    <property type="entry name" value="DNA methylase specificity domain"/>
    <property type="match status" value="2"/>
</dbReference>
<feature type="domain" description="Type I restriction modification DNA specificity" evidence="4">
    <location>
        <begin position="75"/>
        <end position="181"/>
    </location>
</feature>
<comment type="caution">
    <text evidence="5">The sequence shown here is derived from an EMBL/GenBank/DDBJ whole genome shotgun (WGS) entry which is preliminary data.</text>
</comment>
<dbReference type="CDD" id="cd17515">
    <property type="entry name" value="RMtype1_S_MjaORF132P_Sau1132ORF3780P-TRD1-CR1_like"/>
    <property type="match status" value="1"/>
</dbReference>
<comment type="similarity">
    <text evidence="1">Belongs to the type-I restriction system S methylase family.</text>
</comment>
<evidence type="ECO:0000256" key="2">
    <source>
        <dbReference type="ARBA" id="ARBA00022747"/>
    </source>
</evidence>
<dbReference type="PANTHER" id="PTHR43140">
    <property type="entry name" value="TYPE-1 RESTRICTION ENZYME ECOKI SPECIFICITY PROTEIN"/>
    <property type="match status" value="1"/>
</dbReference>
<evidence type="ECO:0000256" key="1">
    <source>
        <dbReference type="ARBA" id="ARBA00010923"/>
    </source>
</evidence>
<evidence type="ECO:0000256" key="3">
    <source>
        <dbReference type="ARBA" id="ARBA00023125"/>
    </source>
</evidence>
<feature type="domain" description="Type I restriction modification DNA specificity" evidence="4">
    <location>
        <begin position="245"/>
        <end position="414"/>
    </location>
</feature>
<dbReference type="Proteomes" id="UP000186685">
    <property type="component" value="Unassembled WGS sequence"/>
</dbReference>
<dbReference type="Gene3D" id="3.90.220.20">
    <property type="entry name" value="DNA methylase specificity domains"/>
    <property type="match status" value="2"/>
</dbReference>
<dbReference type="PANTHER" id="PTHR43140:SF1">
    <property type="entry name" value="TYPE I RESTRICTION ENZYME ECOKI SPECIFICITY SUBUNIT"/>
    <property type="match status" value="1"/>
</dbReference>
<dbReference type="GO" id="GO:0004519">
    <property type="term" value="F:endonuclease activity"/>
    <property type="evidence" value="ECO:0007669"/>
    <property type="project" value="UniProtKB-KW"/>
</dbReference>
<dbReference type="InterPro" id="IPR000055">
    <property type="entry name" value="Restrct_endonuc_typeI_TRD"/>
</dbReference>
<keyword evidence="3" id="KW-0238">DNA-binding</keyword>
<evidence type="ECO:0000313" key="6">
    <source>
        <dbReference type="Proteomes" id="UP000186685"/>
    </source>
</evidence>
<dbReference type="AlphaFoldDB" id="A0A854C0A1"/>